<comment type="subcellular location">
    <subcellularLocation>
        <location evidence="1">Cell membrane</location>
        <topology evidence="1">Multi-pass membrane protein</topology>
    </subcellularLocation>
</comment>
<reference evidence="9 10" key="1">
    <citation type="submission" date="2014-10" db="EMBL/GenBank/DDBJ databases">
        <title>Genome sequence of Ponticoccus sp. strain UMTAT08 isolated from clonal culture of toxic dinoflagellate Alexandrium tamiyavanichii.</title>
        <authorList>
            <person name="Gan H.Y."/>
            <person name="Muhd D.-D."/>
            <person name="Mohd Noor M.E."/>
            <person name="Yeong Y.S."/>
            <person name="Usup G."/>
        </authorList>
    </citation>
    <scope>NUCLEOTIDE SEQUENCE [LARGE SCALE GENOMIC DNA]</scope>
    <source>
        <strain evidence="9 10">UMTAT08</strain>
    </source>
</reference>
<evidence type="ECO:0000256" key="4">
    <source>
        <dbReference type="ARBA" id="ARBA00022519"/>
    </source>
</evidence>
<evidence type="ECO:0000256" key="7">
    <source>
        <dbReference type="ARBA" id="ARBA00023136"/>
    </source>
</evidence>
<dbReference type="GO" id="GO:0016787">
    <property type="term" value="F:hydrolase activity"/>
    <property type="evidence" value="ECO:0007669"/>
    <property type="project" value="UniProtKB-KW"/>
</dbReference>
<evidence type="ECO:0000256" key="1">
    <source>
        <dbReference type="ARBA" id="ARBA00004651"/>
    </source>
</evidence>
<keyword evidence="7 8" id="KW-0472">Membrane</keyword>
<feature type="transmembrane region" description="Helical" evidence="8">
    <location>
        <begin position="175"/>
        <end position="195"/>
    </location>
</feature>
<organism evidence="9 10">
    <name type="scientific">Mameliella alba</name>
    <dbReference type="NCBI Taxonomy" id="561184"/>
    <lineage>
        <taxon>Bacteria</taxon>
        <taxon>Pseudomonadati</taxon>
        <taxon>Pseudomonadota</taxon>
        <taxon>Alphaproteobacteria</taxon>
        <taxon>Rhodobacterales</taxon>
        <taxon>Roseobacteraceae</taxon>
        <taxon>Mameliella</taxon>
    </lineage>
</organism>
<gene>
    <name evidence="9" type="ORF">OA50_05355</name>
</gene>
<accession>A0A0B3SHS2</accession>
<evidence type="ECO:0000256" key="6">
    <source>
        <dbReference type="ARBA" id="ARBA00022989"/>
    </source>
</evidence>
<evidence type="ECO:0000256" key="8">
    <source>
        <dbReference type="SAM" id="Phobius"/>
    </source>
</evidence>
<dbReference type="Pfam" id="PF02653">
    <property type="entry name" value="BPD_transp_2"/>
    <property type="match status" value="1"/>
</dbReference>
<feature type="transmembrane region" description="Helical" evidence="8">
    <location>
        <begin position="105"/>
        <end position="128"/>
    </location>
</feature>
<dbReference type="GO" id="GO:0005886">
    <property type="term" value="C:plasma membrane"/>
    <property type="evidence" value="ECO:0007669"/>
    <property type="project" value="UniProtKB-SubCell"/>
</dbReference>
<keyword evidence="4" id="KW-0997">Cell inner membrane</keyword>
<keyword evidence="6 8" id="KW-1133">Transmembrane helix</keyword>
<evidence type="ECO:0000256" key="5">
    <source>
        <dbReference type="ARBA" id="ARBA00022692"/>
    </source>
</evidence>
<evidence type="ECO:0000313" key="9">
    <source>
        <dbReference type="EMBL" id="KHQ50124.1"/>
    </source>
</evidence>
<dbReference type="EC" id="3.6.3.17" evidence="9"/>
<dbReference type="PANTHER" id="PTHR32196">
    <property type="entry name" value="ABC TRANSPORTER PERMEASE PROTEIN YPHD-RELATED-RELATED"/>
    <property type="match status" value="1"/>
</dbReference>
<dbReference type="EMBL" id="JSUQ01000031">
    <property type="protein sequence ID" value="KHQ50124.1"/>
    <property type="molecule type" value="Genomic_DNA"/>
</dbReference>
<dbReference type="InterPro" id="IPR001851">
    <property type="entry name" value="ABC_transp_permease"/>
</dbReference>
<dbReference type="OrthoDB" id="9799990at2"/>
<feature type="transmembrane region" description="Helical" evidence="8">
    <location>
        <begin position="134"/>
        <end position="154"/>
    </location>
</feature>
<dbReference type="CDD" id="cd06579">
    <property type="entry name" value="TM_PBP1_transp_AraH_like"/>
    <property type="match status" value="1"/>
</dbReference>
<keyword evidence="2" id="KW-0813">Transport</keyword>
<feature type="transmembrane region" description="Helical" evidence="8">
    <location>
        <begin position="280"/>
        <end position="302"/>
    </location>
</feature>
<feature type="transmembrane region" description="Helical" evidence="8">
    <location>
        <begin position="63"/>
        <end position="93"/>
    </location>
</feature>
<evidence type="ECO:0000256" key="3">
    <source>
        <dbReference type="ARBA" id="ARBA00022475"/>
    </source>
</evidence>
<evidence type="ECO:0000256" key="2">
    <source>
        <dbReference type="ARBA" id="ARBA00022448"/>
    </source>
</evidence>
<dbReference type="Proteomes" id="UP000030960">
    <property type="component" value="Unassembled WGS sequence"/>
</dbReference>
<protein>
    <submittedName>
        <fullName evidence="9">Monosaccharide-transporting ATPase</fullName>
        <ecNumber evidence="9">3.6.3.17</ecNumber>
    </submittedName>
</protein>
<dbReference type="AlphaFoldDB" id="A0A0B3SHS2"/>
<proteinExistence type="predicted"/>
<dbReference type="PANTHER" id="PTHR32196:SF21">
    <property type="entry name" value="ABC TRANSPORTER PERMEASE PROTEIN YPHD-RELATED"/>
    <property type="match status" value="1"/>
</dbReference>
<keyword evidence="9" id="KW-0378">Hydrolase</keyword>
<dbReference type="RefSeq" id="WP_052244884.1">
    <property type="nucleotide sequence ID" value="NZ_JSUQ01000031.1"/>
</dbReference>
<comment type="caution">
    <text evidence="9">The sequence shown here is derived from an EMBL/GenBank/DDBJ whole genome shotgun (WGS) entry which is preliminary data.</text>
</comment>
<feature type="transmembrane region" description="Helical" evidence="8">
    <location>
        <begin position="29"/>
        <end position="51"/>
    </location>
</feature>
<keyword evidence="10" id="KW-1185">Reference proteome</keyword>
<feature type="transmembrane region" description="Helical" evidence="8">
    <location>
        <begin position="226"/>
        <end position="245"/>
    </location>
</feature>
<dbReference type="GO" id="GO:0022857">
    <property type="term" value="F:transmembrane transporter activity"/>
    <property type="evidence" value="ECO:0007669"/>
    <property type="project" value="InterPro"/>
</dbReference>
<sequence>MMAGLQETYAANSAEAAVLARVRKVNPRILLLVCLVLLVGTGLALTVPHFLSASSLTNILRQWSVLLIVALGATFVIAAGEIDLSVGSVVALVSVLTAWASKGDFAIPLILLAALAVGLAVGTVNALLTLLFRLPSFLATLGMLLIVKGVAMTISLQPMAVRDLDFIRFFRLKPLGLPIPFVIAAALAAVAWIAFHKTRFGNWTRAVGSHAESARLAGVAVARHKALVLVVGAMAAAIGGVILAGRTNYGIAQTAGGMELDVIAAVVLGGGRLGGGTGNVLGTALGALLLTMIFTGIAVLGLPGPWQDITKGALIGVAILLMRR</sequence>
<keyword evidence="5 8" id="KW-0812">Transmembrane</keyword>
<name>A0A0B3SHS2_9RHOB</name>
<evidence type="ECO:0000313" key="10">
    <source>
        <dbReference type="Proteomes" id="UP000030960"/>
    </source>
</evidence>
<keyword evidence="3" id="KW-1003">Cell membrane</keyword>